<sequence>MWNCAETLLCNATKYLPRPIVAHNYTIIPTSHPPAHSFPLLSTCCTMYSTHHGPARQQSHTPRGGGSPEDEGLLRRGWRKLATLVSAFMSGTKGLYKDAKAMNELKRRHRLVITGCAPNGTGPGTTDLGFNRTELQFIYQTQKDLKKMLPTIVLFFVPFFGYFVPLIVFMYPHRMLSSHFLTIEKKTELQKAATSARAANLSSLLSTDGYSEELRCLEASLNNPEEREGGRGGEDVERESQDGGDFRNVRGQHLENICGMWGVAGGVLPRLLPWLRGSALRSRLESHLRYIFTTDCLIKVEGGPNHLEKKDLEKLCLERCLVSEEEREMEEFLEKWVHISTEFHECPPYLLAHLPLLLQQSKRRTH</sequence>
<evidence type="ECO:0000256" key="5">
    <source>
        <dbReference type="ARBA" id="ARBA00023128"/>
    </source>
</evidence>
<evidence type="ECO:0000256" key="7">
    <source>
        <dbReference type="SAM" id="MobiDB-lite"/>
    </source>
</evidence>
<evidence type="ECO:0000256" key="6">
    <source>
        <dbReference type="ARBA" id="ARBA00023136"/>
    </source>
</evidence>
<evidence type="ECO:0000256" key="2">
    <source>
        <dbReference type="ARBA" id="ARBA00022692"/>
    </source>
</evidence>
<dbReference type="GO" id="GO:0043022">
    <property type="term" value="F:ribosome binding"/>
    <property type="evidence" value="ECO:0007669"/>
    <property type="project" value="InterPro"/>
</dbReference>
<feature type="compositionally biased region" description="Basic and acidic residues" evidence="7">
    <location>
        <begin position="224"/>
        <end position="247"/>
    </location>
</feature>
<accession>A0AA35VZG4</accession>
<feature type="transmembrane region" description="Helical" evidence="8">
    <location>
        <begin position="152"/>
        <end position="171"/>
    </location>
</feature>
<evidence type="ECO:0000256" key="1">
    <source>
        <dbReference type="ARBA" id="ARBA00004434"/>
    </source>
</evidence>
<evidence type="ECO:0000259" key="9">
    <source>
        <dbReference type="Pfam" id="PF07766"/>
    </source>
</evidence>
<keyword evidence="5" id="KW-0496">Mitochondrion</keyword>
<keyword evidence="6 8" id="KW-0472">Membrane</keyword>
<dbReference type="PANTHER" id="PTHR14009">
    <property type="entry name" value="LEUCINE ZIPPER-EF-HAND CONTAINING TRANSMEMBRANE PROTEIN"/>
    <property type="match status" value="1"/>
</dbReference>
<dbReference type="InterPro" id="IPR044202">
    <property type="entry name" value="LETM1/MDM38-like"/>
</dbReference>
<evidence type="ECO:0000313" key="10">
    <source>
        <dbReference type="EMBL" id="CAI7992158.1"/>
    </source>
</evidence>
<feature type="domain" description="Letm1 RBD" evidence="9">
    <location>
        <begin position="131"/>
        <end position="355"/>
    </location>
</feature>
<evidence type="ECO:0000256" key="8">
    <source>
        <dbReference type="SAM" id="Phobius"/>
    </source>
</evidence>
<evidence type="ECO:0000313" key="11">
    <source>
        <dbReference type="Proteomes" id="UP001174909"/>
    </source>
</evidence>
<feature type="region of interest" description="Disordered" evidence="7">
    <location>
        <begin position="221"/>
        <end position="247"/>
    </location>
</feature>
<comment type="subcellular location">
    <subcellularLocation>
        <location evidence="1">Mitochondrion inner membrane</location>
        <topology evidence="1">Single-pass membrane protein</topology>
    </subcellularLocation>
</comment>
<protein>
    <recommendedName>
        <fullName evidence="9">Letm1 RBD domain-containing protein</fullName>
    </recommendedName>
</protein>
<keyword evidence="4 8" id="KW-1133">Transmembrane helix</keyword>
<evidence type="ECO:0000256" key="3">
    <source>
        <dbReference type="ARBA" id="ARBA00022792"/>
    </source>
</evidence>
<keyword evidence="3" id="KW-0999">Mitochondrion inner membrane</keyword>
<name>A0AA35VZG4_GEOBA</name>
<keyword evidence="2 8" id="KW-0812">Transmembrane</keyword>
<gene>
    <name evidence="10" type="ORF">GBAR_LOCUS936</name>
</gene>
<evidence type="ECO:0000256" key="4">
    <source>
        <dbReference type="ARBA" id="ARBA00022989"/>
    </source>
</evidence>
<dbReference type="GO" id="GO:0005743">
    <property type="term" value="C:mitochondrial inner membrane"/>
    <property type="evidence" value="ECO:0007669"/>
    <property type="project" value="UniProtKB-SubCell"/>
</dbReference>
<dbReference type="GO" id="GO:0030003">
    <property type="term" value="P:intracellular monoatomic cation homeostasis"/>
    <property type="evidence" value="ECO:0007669"/>
    <property type="project" value="TreeGrafter"/>
</dbReference>
<dbReference type="EMBL" id="CASHTH010000137">
    <property type="protein sequence ID" value="CAI7992158.1"/>
    <property type="molecule type" value="Genomic_DNA"/>
</dbReference>
<keyword evidence="11" id="KW-1185">Reference proteome</keyword>
<comment type="caution">
    <text evidence="10">The sequence shown here is derived from an EMBL/GenBank/DDBJ whole genome shotgun (WGS) entry which is preliminary data.</text>
</comment>
<dbReference type="InterPro" id="IPR033122">
    <property type="entry name" value="LETM1-like_RBD"/>
</dbReference>
<dbReference type="AlphaFoldDB" id="A0AA35VZG4"/>
<reference evidence="10" key="1">
    <citation type="submission" date="2023-03" db="EMBL/GenBank/DDBJ databases">
        <authorList>
            <person name="Steffen K."/>
            <person name="Cardenas P."/>
        </authorList>
    </citation>
    <scope>NUCLEOTIDE SEQUENCE</scope>
</reference>
<dbReference type="Proteomes" id="UP001174909">
    <property type="component" value="Unassembled WGS sequence"/>
</dbReference>
<dbReference type="PANTHER" id="PTHR14009:SF13">
    <property type="entry name" value="LETM1 DOMAIN-CONTAINING PROTEIN 1"/>
    <property type="match status" value="1"/>
</dbReference>
<dbReference type="Pfam" id="PF07766">
    <property type="entry name" value="LETM1_RBD"/>
    <property type="match status" value="1"/>
</dbReference>
<proteinExistence type="predicted"/>
<organism evidence="10 11">
    <name type="scientific">Geodia barretti</name>
    <name type="common">Barrett's horny sponge</name>
    <dbReference type="NCBI Taxonomy" id="519541"/>
    <lineage>
        <taxon>Eukaryota</taxon>
        <taxon>Metazoa</taxon>
        <taxon>Porifera</taxon>
        <taxon>Demospongiae</taxon>
        <taxon>Heteroscleromorpha</taxon>
        <taxon>Tetractinellida</taxon>
        <taxon>Astrophorina</taxon>
        <taxon>Geodiidae</taxon>
        <taxon>Geodia</taxon>
    </lineage>
</organism>
<feature type="region of interest" description="Disordered" evidence="7">
    <location>
        <begin position="52"/>
        <end position="72"/>
    </location>
</feature>